<gene>
    <name evidence="9" type="ORF">FEM48_Zijuj01G0020400</name>
</gene>
<evidence type="ECO:0000256" key="4">
    <source>
        <dbReference type="ARBA" id="ARBA00022692"/>
    </source>
</evidence>
<keyword evidence="5 8" id="KW-1133">Transmembrane helix</keyword>
<keyword evidence="7 8" id="KW-0472">Membrane</keyword>
<dbReference type="EMBL" id="JAEACU010000001">
    <property type="protein sequence ID" value="KAH7544760.1"/>
    <property type="molecule type" value="Genomic_DNA"/>
</dbReference>
<accession>A0A978VYH6</accession>
<proteinExistence type="inferred from homology"/>
<name>A0A978VYH6_ZIZJJ</name>
<reference evidence="9" key="1">
    <citation type="journal article" date="2021" name="Front. Plant Sci.">
        <title>Chromosome-Scale Genome Assembly for Chinese Sour Jujube and Insights Into Its Genome Evolution and Domestication Signature.</title>
        <authorList>
            <person name="Shen L.-Y."/>
            <person name="Luo H."/>
            <person name="Wang X.-L."/>
            <person name="Wang X.-M."/>
            <person name="Qiu X.-J."/>
            <person name="Liu H."/>
            <person name="Zhou S.-S."/>
            <person name="Jia K.-H."/>
            <person name="Nie S."/>
            <person name="Bao Y.-T."/>
            <person name="Zhang R.-G."/>
            <person name="Yun Q.-Z."/>
            <person name="Chai Y.-H."/>
            <person name="Lu J.-Y."/>
            <person name="Li Y."/>
            <person name="Zhao S.-W."/>
            <person name="Mao J.-F."/>
            <person name="Jia S.-G."/>
            <person name="Mao Y.-M."/>
        </authorList>
    </citation>
    <scope>NUCLEOTIDE SEQUENCE</scope>
    <source>
        <strain evidence="9">AT0</strain>
        <tissue evidence="9">Leaf</tissue>
    </source>
</reference>
<dbReference type="AlphaFoldDB" id="A0A978VYH6"/>
<evidence type="ECO:0000256" key="5">
    <source>
        <dbReference type="ARBA" id="ARBA00022989"/>
    </source>
</evidence>
<protein>
    <recommendedName>
        <fullName evidence="11">Sodium transporter HKT1-like</fullName>
    </recommendedName>
</protein>
<organism evidence="9 10">
    <name type="scientific">Ziziphus jujuba var. spinosa</name>
    <dbReference type="NCBI Taxonomy" id="714518"/>
    <lineage>
        <taxon>Eukaryota</taxon>
        <taxon>Viridiplantae</taxon>
        <taxon>Streptophyta</taxon>
        <taxon>Embryophyta</taxon>
        <taxon>Tracheophyta</taxon>
        <taxon>Spermatophyta</taxon>
        <taxon>Magnoliopsida</taxon>
        <taxon>eudicotyledons</taxon>
        <taxon>Gunneridae</taxon>
        <taxon>Pentapetalae</taxon>
        <taxon>rosids</taxon>
        <taxon>fabids</taxon>
        <taxon>Rosales</taxon>
        <taxon>Rhamnaceae</taxon>
        <taxon>Paliureae</taxon>
        <taxon>Ziziphus</taxon>
    </lineage>
</organism>
<evidence type="ECO:0000256" key="6">
    <source>
        <dbReference type="ARBA" id="ARBA00023065"/>
    </source>
</evidence>
<dbReference type="InterPro" id="IPR003445">
    <property type="entry name" value="Cat_transpt"/>
</dbReference>
<evidence type="ECO:0000256" key="1">
    <source>
        <dbReference type="ARBA" id="ARBA00004141"/>
    </source>
</evidence>
<evidence type="ECO:0000256" key="8">
    <source>
        <dbReference type="SAM" id="Phobius"/>
    </source>
</evidence>
<comment type="subcellular location">
    <subcellularLocation>
        <location evidence="1">Membrane</location>
        <topology evidence="1">Multi-pass membrane protein</topology>
    </subcellularLocation>
</comment>
<sequence length="203" mass="23318">MIVFKKNFGLLLILILQVLLGNTLYPSCLRFLIWVLWKTTKRTKFNYMLRNYKEMGYSSLLSGVHSSLLAVTMFSFMLVQFVLFCALEWNSEIMDGLNPYQKFMASLFEITNSRRTSESVFDLSTITPPILVLVVLMIAYGNVGFSTGYSCERQLEPKCVCIDKWYGFVGRWSAKGKSILILVMFFGRLKKFTLQGGKAWVLS</sequence>
<evidence type="ECO:0000313" key="9">
    <source>
        <dbReference type="EMBL" id="KAH7544760.1"/>
    </source>
</evidence>
<keyword evidence="3" id="KW-0813">Transport</keyword>
<comment type="similarity">
    <text evidence="2">Belongs to the TrkH potassium transport family. HKT (TC 2.A.38.3) subfamily.</text>
</comment>
<dbReference type="GO" id="GO:0015081">
    <property type="term" value="F:sodium ion transmembrane transporter activity"/>
    <property type="evidence" value="ECO:0007669"/>
    <property type="project" value="TreeGrafter"/>
</dbReference>
<evidence type="ECO:0000313" key="10">
    <source>
        <dbReference type="Proteomes" id="UP000813462"/>
    </source>
</evidence>
<dbReference type="PANTHER" id="PTHR31064">
    <property type="entry name" value="POTASSIUM TRANSPORT PROTEIN DDB_G0292412-RELATED"/>
    <property type="match status" value="1"/>
</dbReference>
<feature type="transmembrane region" description="Helical" evidence="8">
    <location>
        <begin position="67"/>
        <end position="87"/>
    </location>
</feature>
<dbReference type="InterPro" id="IPR051143">
    <property type="entry name" value="TrkH_K-transport"/>
</dbReference>
<keyword evidence="6" id="KW-0406">Ion transport</keyword>
<comment type="caution">
    <text evidence="9">The sequence shown here is derived from an EMBL/GenBank/DDBJ whole genome shotgun (WGS) entry which is preliminary data.</text>
</comment>
<dbReference type="PANTHER" id="PTHR31064:SF30">
    <property type="entry name" value="HIGH-AFFINITY POTASSIUM TRANSPORT PROTEIN-RELATED"/>
    <property type="match status" value="1"/>
</dbReference>
<evidence type="ECO:0008006" key="11">
    <source>
        <dbReference type="Google" id="ProtNLM"/>
    </source>
</evidence>
<dbReference type="GO" id="GO:0005886">
    <property type="term" value="C:plasma membrane"/>
    <property type="evidence" value="ECO:0007669"/>
    <property type="project" value="TreeGrafter"/>
</dbReference>
<keyword evidence="4 8" id="KW-0812">Transmembrane</keyword>
<evidence type="ECO:0000256" key="2">
    <source>
        <dbReference type="ARBA" id="ARBA00010864"/>
    </source>
</evidence>
<dbReference type="Pfam" id="PF02386">
    <property type="entry name" value="TrkH"/>
    <property type="match status" value="1"/>
</dbReference>
<evidence type="ECO:0000256" key="7">
    <source>
        <dbReference type="ARBA" id="ARBA00023136"/>
    </source>
</evidence>
<evidence type="ECO:0000256" key="3">
    <source>
        <dbReference type="ARBA" id="ARBA00022448"/>
    </source>
</evidence>
<feature type="transmembrane region" description="Helical" evidence="8">
    <location>
        <begin position="120"/>
        <end position="140"/>
    </location>
</feature>
<dbReference type="Proteomes" id="UP000813462">
    <property type="component" value="Unassembled WGS sequence"/>
</dbReference>